<evidence type="ECO:0000313" key="4">
    <source>
        <dbReference type="Proteomes" id="UP000244189"/>
    </source>
</evidence>
<dbReference type="Pfam" id="PF01381">
    <property type="entry name" value="HTH_3"/>
    <property type="match status" value="1"/>
</dbReference>
<proteinExistence type="inferred from homology"/>
<gene>
    <name evidence="3" type="ORF">C8J26_3179</name>
</gene>
<dbReference type="CDD" id="cd00093">
    <property type="entry name" value="HTH_XRE"/>
    <property type="match status" value="1"/>
</dbReference>
<dbReference type="Proteomes" id="UP000244189">
    <property type="component" value="Unassembled WGS sequence"/>
</dbReference>
<dbReference type="InterPro" id="IPR010982">
    <property type="entry name" value="Lambda_DNA-bd_dom_sf"/>
</dbReference>
<organism evidence="3 4">
    <name type="scientific">Sphingomonas aurantiaca</name>
    <dbReference type="NCBI Taxonomy" id="185949"/>
    <lineage>
        <taxon>Bacteria</taxon>
        <taxon>Pseudomonadati</taxon>
        <taxon>Pseudomonadota</taxon>
        <taxon>Alphaproteobacteria</taxon>
        <taxon>Sphingomonadales</taxon>
        <taxon>Sphingomonadaceae</taxon>
        <taxon>Sphingomonas</taxon>
    </lineage>
</organism>
<comment type="caution">
    <text evidence="3">The sequence shown here is derived from an EMBL/GenBank/DDBJ whole genome shotgun (WGS) entry which is preliminary data.</text>
</comment>
<dbReference type="PROSITE" id="PS50943">
    <property type="entry name" value="HTH_CROC1"/>
    <property type="match status" value="1"/>
</dbReference>
<dbReference type="PANTHER" id="PTHR43236:SF1">
    <property type="entry name" value="BLL7220 PROTEIN"/>
    <property type="match status" value="1"/>
</dbReference>
<accession>A0A2T5GJF5</accession>
<evidence type="ECO:0000259" key="2">
    <source>
        <dbReference type="PROSITE" id="PS50943"/>
    </source>
</evidence>
<dbReference type="InterPro" id="IPR010359">
    <property type="entry name" value="IrrE_HExxH"/>
</dbReference>
<reference evidence="3 4" key="1">
    <citation type="submission" date="2018-04" db="EMBL/GenBank/DDBJ databases">
        <title>Genomic Encyclopedia of Type Strains, Phase III (KMG-III): the genomes of soil and plant-associated and newly described type strains.</title>
        <authorList>
            <person name="Whitman W."/>
        </authorList>
    </citation>
    <scope>NUCLEOTIDE SEQUENCE [LARGE SCALE GENOMIC DNA]</scope>
    <source>
        <strain evidence="3 4">MA101b</strain>
    </source>
</reference>
<dbReference type="SUPFAM" id="SSF47413">
    <property type="entry name" value="lambda repressor-like DNA-binding domains"/>
    <property type="match status" value="1"/>
</dbReference>
<dbReference type="InterPro" id="IPR052345">
    <property type="entry name" value="Rad_response_metalloprotease"/>
</dbReference>
<name>A0A2T5GJF5_9SPHN</name>
<dbReference type="RefSeq" id="WP_107959168.1">
    <property type="nucleotide sequence ID" value="NZ_QAOG01000005.1"/>
</dbReference>
<dbReference type="AlphaFoldDB" id="A0A2T5GJF5"/>
<dbReference type="EMBL" id="QAOG01000005">
    <property type="protein sequence ID" value="PTQ59429.1"/>
    <property type="molecule type" value="Genomic_DNA"/>
</dbReference>
<evidence type="ECO:0000256" key="1">
    <source>
        <dbReference type="ARBA" id="ARBA00007227"/>
    </source>
</evidence>
<dbReference type="Gene3D" id="1.10.260.40">
    <property type="entry name" value="lambda repressor-like DNA-binding domains"/>
    <property type="match status" value="1"/>
</dbReference>
<dbReference type="Pfam" id="PF06114">
    <property type="entry name" value="Peptidase_M78"/>
    <property type="match status" value="1"/>
</dbReference>
<dbReference type="SMART" id="SM00530">
    <property type="entry name" value="HTH_XRE"/>
    <property type="match status" value="1"/>
</dbReference>
<protein>
    <submittedName>
        <fullName evidence="3">Xre family transcriptional regulator</fullName>
    </submittedName>
</protein>
<dbReference type="Gene3D" id="1.10.10.2910">
    <property type="match status" value="1"/>
</dbReference>
<keyword evidence="4" id="KW-1185">Reference proteome</keyword>
<dbReference type="PANTHER" id="PTHR43236">
    <property type="entry name" value="ANTITOXIN HIGA1"/>
    <property type="match status" value="1"/>
</dbReference>
<comment type="similarity">
    <text evidence="1">Belongs to the short-chain fatty acyl-CoA assimilation regulator (ScfR) family.</text>
</comment>
<dbReference type="InterPro" id="IPR001387">
    <property type="entry name" value="Cro/C1-type_HTH"/>
</dbReference>
<sequence>MALIPGGLSPKDLGDLLRQARENAKITQAAAAAALDVARTTLVAMEQGQRRPRVDELQKLAILYGLSLNELLRQDSIRVDLRPRFRHTGEQSDKLQAAIELLNRLVQAEVELEDLLGIQRTRLDPPERPLLLGNVGLQAEQDAAELRQWLGLGLAPVHDIVSLLELQLGARVYIRKLDPKISGLYAFDERAGACVLLNADHPRDRRTQTGAHELGHFVSTRHAPDTLHDGTPQSTREERYANTFARCFLTPARAVHVKLQELTAGASKLTRRHIILLAHVFSVSREAMVRRLEELGLVKPGTWDWFVQHGGITDAQAQEVLGDLIPPDDAKVDARRQISMRMGVMASEAWRQALLSEGQIVRLLHIDRVDARTLIDEFEAEGAETDGSRSFSA</sequence>
<evidence type="ECO:0000313" key="3">
    <source>
        <dbReference type="EMBL" id="PTQ59429.1"/>
    </source>
</evidence>
<dbReference type="GO" id="GO:0003677">
    <property type="term" value="F:DNA binding"/>
    <property type="evidence" value="ECO:0007669"/>
    <property type="project" value="InterPro"/>
</dbReference>
<feature type="domain" description="HTH cro/C1-type" evidence="2">
    <location>
        <begin position="17"/>
        <end position="71"/>
    </location>
</feature>